<evidence type="ECO:0000313" key="1">
    <source>
        <dbReference type="EMBL" id="GBP55666.1"/>
    </source>
</evidence>
<comment type="caution">
    <text evidence="1">The sequence shown here is derived from an EMBL/GenBank/DDBJ whole genome shotgun (WGS) entry which is preliminary data.</text>
</comment>
<keyword evidence="2" id="KW-1185">Reference proteome</keyword>
<reference evidence="1 2" key="1">
    <citation type="journal article" date="2019" name="Commun. Biol.">
        <title>The bagworm genome reveals a unique fibroin gene that provides high tensile strength.</title>
        <authorList>
            <person name="Kono N."/>
            <person name="Nakamura H."/>
            <person name="Ohtoshi R."/>
            <person name="Tomita M."/>
            <person name="Numata K."/>
            <person name="Arakawa K."/>
        </authorList>
    </citation>
    <scope>NUCLEOTIDE SEQUENCE [LARGE SCALE GENOMIC DNA]</scope>
</reference>
<gene>
    <name evidence="1" type="ORF">EVAR_18957_1</name>
</gene>
<organism evidence="1 2">
    <name type="scientific">Eumeta variegata</name>
    <name type="common">Bagworm moth</name>
    <name type="synonym">Eumeta japonica</name>
    <dbReference type="NCBI Taxonomy" id="151549"/>
    <lineage>
        <taxon>Eukaryota</taxon>
        <taxon>Metazoa</taxon>
        <taxon>Ecdysozoa</taxon>
        <taxon>Arthropoda</taxon>
        <taxon>Hexapoda</taxon>
        <taxon>Insecta</taxon>
        <taxon>Pterygota</taxon>
        <taxon>Neoptera</taxon>
        <taxon>Endopterygota</taxon>
        <taxon>Lepidoptera</taxon>
        <taxon>Glossata</taxon>
        <taxon>Ditrysia</taxon>
        <taxon>Tineoidea</taxon>
        <taxon>Psychidae</taxon>
        <taxon>Oiketicinae</taxon>
        <taxon>Eumeta</taxon>
    </lineage>
</organism>
<accession>A0A4C1WVX0</accession>
<dbReference type="AlphaFoldDB" id="A0A4C1WVX0"/>
<protein>
    <submittedName>
        <fullName evidence="1">Uncharacterized protein</fullName>
    </submittedName>
</protein>
<dbReference type="EMBL" id="BGZK01000675">
    <property type="protein sequence ID" value="GBP55666.1"/>
    <property type="molecule type" value="Genomic_DNA"/>
</dbReference>
<name>A0A4C1WVX0_EUMVA</name>
<evidence type="ECO:0000313" key="2">
    <source>
        <dbReference type="Proteomes" id="UP000299102"/>
    </source>
</evidence>
<dbReference type="OrthoDB" id="6624721at2759"/>
<dbReference type="Proteomes" id="UP000299102">
    <property type="component" value="Unassembled WGS sequence"/>
</dbReference>
<sequence>MPNVGGPKQSRRRLLSSVVTAILTYGKSIWADALEIQVAWRKAGPVYRLRVIEDAEHAFFECSRFSQKREKLKMVLNQNIQPETIVDAMLTSELPGNFRERHQHICSGSPHRLAFGRKKKSE</sequence>
<proteinExistence type="predicted"/>